<proteinExistence type="predicted"/>
<gene>
    <name evidence="1" type="ORF">A2918_01780</name>
</gene>
<dbReference type="AlphaFoldDB" id="A0A1F8GAR1"/>
<evidence type="ECO:0000313" key="2">
    <source>
        <dbReference type="Proteomes" id="UP000178227"/>
    </source>
</evidence>
<protein>
    <submittedName>
        <fullName evidence="1">Uncharacterized protein</fullName>
    </submittedName>
</protein>
<reference evidence="1 2" key="1">
    <citation type="journal article" date="2016" name="Nat. Commun.">
        <title>Thousands of microbial genomes shed light on interconnected biogeochemical processes in an aquifer system.</title>
        <authorList>
            <person name="Anantharaman K."/>
            <person name="Brown C.T."/>
            <person name="Hug L.A."/>
            <person name="Sharon I."/>
            <person name="Castelle C.J."/>
            <person name="Probst A.J."/>
            <person name="Thomas B.C."/>
            <person name="Singh A."/>
            <person name="Wilkins M.J."/>
            <person name="Karaoz U."/>
            <person name="Brodie E.L."/>
            <person name="Williams K.H."/>
            <person name="Hubbard S.S."/>
            <person name="Banfield J.F."/>
        </authorList>
    </citation>
    <scope>NUCLEOTIDE SEQUENCE [LARGE SCALE GENOMIC DNA]</scope>
</reference>
<dbReference type="STRING" id="1802694.A2918_01780"/>
<sequence>MKPISILYLKSVVLTVTVASLFFTGFNAKAQHSNGSIDTVLYGSNGNLEAFVCNSLLSMGLGCGYTRTADRPSPAIESGVEPLSQKTKGDISSTENNIGSGTVNIGTGATSQLTASMANITIKRSVSSDKIILLRVPSTTGFSEPTIGLGTDESIFEIIKGQRHFIPTVDIFFDYGFSLDAVQKATKQEVSKFPRIKLVRVKNDKTNYYITEGRMIRPFLNKKVFDSYGNREEDIVIISEKEFSFYPRNQFVFAEGLFGLSGVQAIDIFQLTGDGQKRYLVPQVARKMRISSEQVAPINKTELDSYDYGNPILF</sequence>
<organism evidence="1 2">
    <name type="scientific">Candidatus Yanofskybacteria bacterium RIFCSPLOWO2_01_FULL_42_49</name>
    <dbReference type="NCBI Taxonomy" id="1802694"/>
    <lineage>
        <taxon>Bacteria</taxon>
        <taxon>Candidatus Yanofskyibacteriota</taxon>
    </lineage>
</organism>
<dbReference type="Proteomes" id="UP000178227">
    <property type="component" value="Unassembled WGS sequence"/>
</dbReference>
<dbReference type="EMBL" id="MGKI01000011">
    <property type="protein sequence ID" value="OGN22472.1"/>
    <property type="molecule type" value="Genomic_DNA"/>
</dbReference>
<comment type="caution">
    <text evidence="1">The sequence shown here is derived from an EMBL/GenBank/DDBJ whole genome shotgun (WGS) entry which is preliminary data.</text>
</comment>
<name>A0A1F8GAR1_9BACT</name>
<accession>A0A1F8GAR1</accession>
<evidence type="ECO:0000313" key="1">
    <source>
        <dbReference type="EMBL" id="OGN22472.1"/>
    </source>
</evidence>